<dbReference type="InterPro" id="IPR000719">
    <property type="entry name" value="Prot_kinase_dom"/>
</dbReference>
<evidence type="ECO:0000256" key="2">
    <source>
        <dbReference type="SAM" id="MobiDB-lite"/>
    </source>
</evidence>
<dbReference type="STRING" id="73230.A0A2B7Z9R2"/>
<evidence type="ECO:0000256" key="1">
    <source>
        <dbReference type="PROSITE-ProRule" id="PRU10141"/>
    </source>
</evidence>
<dbReference type="Gene3D" id="1.10.510.10">
    <property type="entry name" value="Transferase(Phosphotransferase) domain 1"/>
    <property type="match status" value="1"/>
</dbReference>
<dbReference type="PANTHER" id="PTHR44167:SF24">
    <property type="entry name" value="SERINE_THREONINE-PROTEIN KINASE CHK2"/>
    <property type="match status" value="1"/>
</dbReference>
<dbReference type="PROSITE" id="PS50011">
    <property type="entry name" value="PROTEIN_KINASE_DOM"/>
    <property type="match status" value="1"/>
</dbReference>
<keyword evidence="1" id="KW-0547">Nucleotide-binding</keyword>
<dbReference type="GO" id="GO:0005634">
    <property type="term" value="C:nucleus"/>
    <property type="evidence" value="ECO:0007669"/>
    <property type="project" value="TreeGrafter"/>
</dbReference>
<dbReference type="InterPro" id="IPR017441">
    <property type="entry name" value="Protein_kinase_ATP_BS"/>
</dbReference>
<dbReference type="InterPro" id="IPR011009">
    <property type="entry name" value="Kinase-like_dom_sf"/>
</dbReference>
<accession>A0A2B7Z9R2</accession>
<dbReference type="PROSITE" id="PS00107">
    <property type="entry name" value="PROTEIN_KINASE_ATP"/>
    <property type="match status" value="1"/>
</dbReference>
<reference evidence="4 5" key="1">
    <citation type="submission" date="2017-10" db="EMBL/GenBank/DDBJ databases">
        <title>Comparative genomics in systemic dimorphic fungi from Ajellomycetaceae.</title>
        <authorList>
            <person name="Munoz J.F."/>
            <person name="Mcewen J.G."/>
            <person name="Clay O.K."/>
            <person name="Cuomo C.A."/>
        </authorList>
    </citation>
    <scope>NUCLEOTIDE SEQUENCE [LARGE SCALE GENOMIC DNA]</scope>
    <source>
        <strain evidence="4 5">UAMH4076</strain>
    </source>
</reference>
<dbReference type="SUPFAM" id="SSF56112">
    <property type="entry name" value="Protein kinase-like (PK-like)"/>
    <property type="match status" value="1"/>
</dbReference>
<dbReference type="SMART" id="SM00220">
    <property type="entry name" value="S_TKc"/>
    <property type="match status" value="1"/>
</dbReference>
<feature type="domain" description="Protein kinase" evidence="3">
    <location>
        <begin position="67"/>
        <end position="383"/>
    </location>
</feature>
<dbReference type="Proteomes" id="UP000226031">
    <property type="component" value="Unassembled WGS sequence"/>
</dbReference>
<keyword evidence="4" id="KW-0808">Transferase</keyword>
<dbReference type="EMBL" id="PDND01000201">
    <property type="protein sequence ID" value="PGH29959.1"/>
    <property type="molecule type" value="Genomic_DNA"/>
</dbReference>
<feature type="region of interest" description="Disordered" evidence="2">
    <location>
        <begin position="1"/>
        <end position="20"/>
    </location>
</feature>
<dbReference type="AlphaFoldDB" id="A0A2B7Z9R2"/>
<dbReference type="GO" id="GO:0004674">
    <property type="term" value="F:protein serine/threonine kinase activity"/>
    <property type="evidence" value="ECO:0007669"/>
    <property type="project" value="UniProtKB-KW"/>
</dbReference>
<protein>
    <submittedName>
        <fullName evidence="4">Serine/threonine protein kinase</fullName>
    </submittedName>
</protein>
<dbReference type="PANTHER" id="PTHR44167">
    <property type="entry name" value="OVARIAN-SPECIFIC SERINE/THREONINE-PROTEIN KINASE LOK-RELATED"/>
    <property type="match status" value="1"/>
</dbReference>
<gene>
    <name evidence="4" type="ORF">GX50_07294</name>
</gene>
<dbReference type="GO" id="GO:0005524">
    <property type="term" value="F:ATP binding"/>
    <property type="evidence" value="ECO:0007669"/>
    <property type="project" value="UniProtKB-UniRule"/>
</dbReference>
<keyword evidence="4" id="KW-0418">Kinase</keyword>
<keyword evidence="1" id="KW-0067">ATP-binding</keyword>
<dbReference type="Gene3D" id="3.30.200.20">
    <property type="entry name" value="Phosphorylase Kinase, domain 1"/>
    <property type="match status" value="1"/>
</dbReference>
<proteinExistence type="predicted"/>
<name>A0A2B7Z9R2_9EURO</name>
<keyword evidence="4" id="KW-0723">Serine/threonine-protein kinase</keyword>
<sequence length="386" mass="43128">MDPTLQPKQYPVKKHQGSNSPGWGTTLFQGSECEFLHEYTDNGLCPVLIDDLLGGSDLVHKGKPCSFRIIGKLGRGSYSTVWLGREINSGEYLALKILRLEYSTLDNSEISILRKLGKLEVAFFHTHVPTQDQFLCLGLKPLGCTLRERLNAEVDAPGDVPSLTILVRTLLMKVLAFNQKGICHGDISSNNISLEVHPEAFTNEALVKTFEFDQKSDVILWNVSDLDTPPPRPGNLPEYMILRYGTPLKTNAQDMSQVDIIDFGQGFDTPSKSNVLGTENYCAPELERSGTNTATVKSGFGFAYVPTYQHLFDRKNDLTYYLTASHEAQISFIESQLSMSDLKDEPEYCHSFAQLIHSLVRVDPKERDPEAAKRILKNLEAWSPPA</sequence>
<comment type="caution">
    <text evidence="4">The sequence shown here is derived from an EMBL/GenBank/DDBJ whole genome shotgun (WGS) entry which is preliminary data.</text>
</comment>
<dbReference type="VEuPathDB" id="FungiDB:EMCG_02388"/>
<keyword evidence="5" id="KW-1185">Reference proteome</keyword>
<evidence type="ECO:0000259" key="3">
    <source>
        <dbReference type="PROSITE" id="PS50011"/>
    </source>
</evidence>
<dbReference type="GO" id="GO:0044773">
    <property type="term" value="P:mitotic DNA damage checkpoint signaling"/>
    <property type="evidence" value="ECO:0007669"/>
    <property type="project" value="TreeGrafter"/>
</dbReference>
<evidence type="ECO:0000313" key="4">
    <source>
        <dbReference type="EMBL" id="PGH29959.1"/>
    </source>
</evidence>
<evidence type="ECO:0000313" key="5">
    <source>
        <dbReference type="Proteomes" id="UP000226031"/>
    </source>
</evidence>
<organism evidence="4 5">
    <name type="scientific">[Emmonsia] crescens</name>
    <dbReference type="NCBI Taxonomy" id="73230"/>
    <lineage>
        <taxon>Eukaryota</taxon>
        <taxon>Fungi</taxon>
        <taxon>Dikarya</taxon>
        <taxon>Ascomycota</taxon>
        <taxon>Pezizomycotina</taxon>
        <taxon>Eurotiomycetes</taxon>
        <taxon>Eurotiomycetidae</taxon>
        <taxon>Onygenales</taxon>
        <taxon>Ajellomycetaceae</taxon>
        <taxon>Emergomyces</taxon>
    </lineage>
</organism>
<feature type="binding site" evidence="1">
    <location>
        <position position="96"/>
    </location>
    <ligand>
        <name>ATP</name>
        <dbReference type="ChEBI" id="CHEBI:30616"/>
    </ligand>
</feature>